<keyword evidence="1" id="KW-0732">Signal</keyword>
<dbReference type="Proteomes" id="UP001164746">
    <property type="component" value="Chromosome 7"/>
</dbReference>
<proteinExistence type="predicted"/>
<evidence type="ECO:0000313" key="2">
    <source>
        <dbReference type="EMBL" id="WAR10632.1"/>
    </source>
</evidence>
<organism evidence="2 3">
    <name type="scientific">Mya arenaria</name>
    <name type="common">Soft-shell clam</name>
    <dbReference type="NCBI Taxonomy" id="6604"/>
    <lineage>
        <taxon>Eukaryota</taxon>
        <taxon>Metazoa</taxon>
        <taxon>Spiralia</taxon>
        <taxon>Lophotrochozoa</taxon>
        <taxon>Mollusca</taxon>
        <taxon>Bivalvia</taxon>
        <taxon>Autobranchia</taxon>
        <taxon>Heteroconchia</taxon>
        <taxon>Euheterodonta</taxon>
        <taxon>Imparidentia</taxon>
        <taxon>Neoheterodontei</taxon>
        <taxon>Myida</taxon>
        <taxon>Myoidea</taxon>
        <taxon>Myidae</taxon>
        <taxon>Mya</taxon>
    </lineage>
</organism>
<dbReference type="EMBL" id="CP111018">
    <property type="protein sequence ID" value="WAR10632.1"/>
    <property type="molecule type" value="Genomic_DNA"/>
</dbReference>
<gene>
    <name evidence="2" type="ORF">MAR_035708</name>
</gene>
<keyword evidence="3" id="KW-1185">Reference proteome</keyword>
<evidence type="ECO:0000256" key="1">
    <source>
        <dbReference type="SAM" id="SignalP"/>
    </source>
</evidence>
<protein>
    <recommendedName>
        <fullName evidence="4">EF-hand domain-containing protein</fullName>
    </recommendedName>
</protein>
<sequence length="135" mass="15734">MHIGMSVSSMISTRTLILTVLLVTVVGRVIESNDSVEKQMEKDDDFTKPEESIRKYIGPTVHHFATHSLCNHNQGKVRFFKALRNHFHNISDAMKISFVLDLCKRRDQMLIKWVQEIFDKDGDGHITLFEKEIYR</sequence>
<feature type="chain" id="PRO_5047469991" description="EF-hand domain-containing protein" evidence="1">
    <location>
        <begin position="28"/>
        <end position="135"/>
    </location>
</feature>
<evidence type="ECO:0008006" key="4">
    <source>
        <dbReference type="Google" id="ProtNLM"/>
    </source>
</evidence>
<evidence type="ECO:0000313" key="3">
    <source>
        <dbReference type="Proteomes" id="UP001164746"/>
    </source>
</evidence>
<feature type="signal peptide" evidence="1">
    <location>
        <begin position="1"/>
        <end position="27"/>
    </location>
</feature>
<name>A0ABY7ENV0_MYAAR</name>
<reference evidence="2" key="1">
    <citation type="submission" date="2022-11" db="EMBL/GenBank/DDBJ databases">
        <title>Centuries of genome instability and evolution in soft-shell clam transmissible cancer (bioRxiv).</title>
        <authorList>
            <person name="Hart S.F.M."/>
            <person name="Yonemitsu M.A."/>
            <person name="Giersch R.M."/>
            <person name="Beal B.F."/>
            <person name="Arriagada G."/>
            <person name="Davis B.W."/>
            <person name="Ostrander E.A."/>
            <person name="Goff S.P."/>
            <person name="Metzger M.J."/>
        </authorList>
    </citation>
    <scope>NUCLEOTIDE SEQUENCE</scope>
    <source>
        <strain evidence="2">MELC-2E11</strain>
        <tissue evidence="2">Siphon/mantle</tissue>
    </source>
</reference>
<accession>A0ABY7ENV0</accession>